<dbReference type="PANTHER" id="PTHR30047">
    <property type="entry name" value="HIGH-AFFINITY CHOLINE TRANSPORT PROTEIN-RELATED"/>
    <property type="match status" value="1"/>
</dbReference>
<dbReference type="InterPro" id="IPR000060">
    <property type="entry name" value="BCCT_transptr"/>
</dbReference>
<dbReference type="InterPro" id="IPR018093">
    <property type="entry name" value="BCCT_CS"/>
</dbReference>
<dbReference type="NCBIfam" id="TIGR00842">
    <property type="entry name" value="bcct"/>
    <property type="match status" value="1"/>
</dbReference>
<keyword evidence="4" id="KW-1003">Cell membrane</keyword>
<evidence type="ECO:0000256" key="2">
    <source>
        <dbReference type="ARBA" id="ARBA00005658"/>
    </source>
</evidence>
<comment type="caution">
    <text evidence="9">The sequence shown here is derived from an EMBL/GenBank/DDBJ whole genome shotgun (WGS) entry which is preliminary data.</text>
</comment>
<gene>
    <name evidence="9" type="ORF">B0180_01035</name>
</gene>
<name>A0A1S9ZPW5_9GAMM</name>
<protein>
    <submittedName>
        <fullName evidence="9">Choline transporter</fullName>
    </submittedName>
</protein>
<sequence>MSASQPPSHQTSHKNDTQIMNEGVKISRFGIFPKVSVPVFAVSAFLVIAFMLYGTIFSEQAGQVFGQMQQFIGQKFGFGLVILMNIALVFCVYLALSRYGDIRLGHQTEVPEYSFGSWIGMLFSAGIGIGLLYWGTAEPLYHFAAPPRAEPETVEAAVEAMQISFLHWGLHAWAVYAVVALSLAYFHYRRGLPLSVRSVLFPLIGKRIYGGWGHTVDILAVFGTMFGVVTSLGLGVMQLETGLAQLWGITPSLTLKLGLIAGITVCAALSVMAGLDKGVKRLSDITILATLVMLAFMILAGPTQFIFDSFVENIGNYTGNLITLGLWNEAYVDTDWQSAWTIFYWAWWVSWSPFVGIFIARISRGRTIREFLFGVLFVPMLLLFLWFTTFGGVAIHMELSGSYGFVEAVQADYGSAIFRLIEHYPFTKGLIVVIMIMIVLWFVTSADSASLVVDTLTAGGETDPPKIQRLFWVTSEGMIAAILLAAGGLGALQAAAIVAGLPFAFVVFVMMYCLWRGLGRDRLTLYRNSQWYITEESAEHNSQNEMIDEHLLKGPLPLPESDESTQP</sequence>
<dbReference type="GO" id="GO:0022857">
    <property type="term" value="F:transmembrane transporter activity"/>
    <property type="evidence" value="ECO:0007669"/>
    <property type="project" value="InterPro"/>
</dbReference>
<evidence type="ECO:0000313" key="9">
    <source>
        <dbReference type="EMBL" id="OOR85408.1"/>
    </source>
</evidence>
<feature type="transmembrane region" description="Helical" evidence="8">
    <location>
        <begin position="470"/>
        <end position="489"/>
    </location>
</feature>
<evidence type="ECO:0000256" key="8">
    <source>
        <dbReference type="SAM" id="Phobius"/>
    </source>
</evidence>
<feature type="transmembrane region" description="Helical" evidence="8">
    <location>
        <begin position="429"/>
        <end position="449"/>
    </location>
</feature>
<dbReference type="EMBL" id="MUXT01000001">
    <property type="protein sequence ID" value="OOR85408.1"/>
    <property type="molecule type" value="Genomic_DNA"/>
</dbReference>
<evidence type="ECO:0000256" key="6">
    <source>
        <dbReference type="ARBA" id="ARBA00022989"/>
    </source>
</evidence>
<dbReference type="PANTHER" id="PTHR30047:SF7">
    <property type="entry name" value="HIGH-AFFINITY CHOLINE TRANSPORT PROTEIN"/>
    <property type="match status" value="1"/>
</dbReference>
<dbReference type="PROSITE" id="PS01303">
    <property type="entry name" value="BCCT"/>
    <property type="match status" value="1"/>
</dbReference>
<dbReference type="AlphaFoldDB" id="A0A1S9ZPW5"/>
<feature type="transmembrane region" description="Helical" evidence="8">
    <location>
        <begin position="216"/>
        <end position="237"/>
    </location>
</feature>
<evidence type="ECO:0000313" key="10">
    <source>
        <dbReference type="Proteomes" id="UP000190322"/>
    </source>
</evidence>
<feature type="transmembrane region" description="Helical" evidence="8">
    <location>
        <begin position="495"/>
        <end position="515"/>
    </location>
</feature>
<feature type="transmembrane region" description="Helical" evidence="8">
    <location>
        <begin position="372"/>
        <end position="395"/>
    </location>
</feature>
<keyword evidence="7 8" id="KW-0472">Membrane</keyword>
<comment type="subcellular location">
    <subcellularLocation>
        <location evidence="1">Cell membrane</location>
        <topology evidence="1">Multi-pass membrane protein</topology>
    </subcellularLocation>
</comment>
<feature type="transmembrane region" description="Helical" evidence="8">
    <location>
        <begin position="170"/>
        <end position="188"/>
    </location>
</feature>
<feature type="transmembrane region" description="Helical" evidence="8">
    <location>
        <begin position="287"/>
        <end position="307"/>
    </location>
</feature>
<evidence type="ECO:0000256" key="3">
    <source>
        <dbReference type="ARBA" id="ARBA00022448"/>
    </source>
</evidence>
<keyword evidence="6 8" id="KW-1133">Transmembrane helix</keyword>
<feature type="transmembrane region" description="Helical" evidence="8">
    <location>
        <begin position="342"/>
        <end position="360"/>
    </location>
</feature>
<dbReference type="GO" id="GO:0005886">
    <property type="term" value="C:plasma membrane"/>
    <property type="evidence" value="ECO:0007669"/>
    <property type="project" value="UniProtKB-SubCell"/>
</dbReference>
<dbReference type="Pfam" id="PF02028">
    <property type="entry name" value="BCCT"/>
    <property type="match status" value="1"/>
</dbReference>
<feature type="transmembrane region" description="Helical" evidence="8">
    <location>
        <begin position="257"/>
        <end position="275"/>
    </location>
</feature>
<keyword evidence="5 8" id="KW-0812">Transmembrane</keyword>
<organism evidence="9 10">
    <name type="scientific">Moraxella canis</name>
    <dbReference type="NCBI Taxonomy" id="90239"/>
    <lineage>
        <taxon>Bacteria</taxon>
        <taxon>Pseudomonadati</taxon>
        <taxon>Pseudomonadota</taxon>
        <taxon>Gammaproteobacteria</taxon>
        <taxon>Moraxellales</taxon>
        <taxon>Moraxellaceae</taxon>
        <taxon>Moraxella</taxon>
    </lineage>
</organism>
<evidence type="ECO:0000256" key="7">
    <source>
        <dbReference type="ARBA" id="ARBA00023136"/>
    </source>
</evidence>
<dbReference type="Proteomes" id="UP000190322">
    <property type="component" value="Unassembled WGS sequence"/>
</dbReference>
<feature type="transmembrane region" description="Helical" evidence="8">
    <location>
        <begin position="117"/>
        <end position="136"/>
    </location>
</feature>
<proteinExistence type="inferred from homology"/>
<feature type="transmembrane region" description="Helical" evidence="8">
    <location>
        <begin position="35"/>
        <end position="56"/>
    </location>
</feature>
<comment type="similarity">
    <text evidence="2">Belongs to the BCCT transporter (TC 2.A.15) family.</text>
</comment>
<accession>A0A1S9ZPW5</accession>
<dbReference type="RefSeq" id="WP_078255269.1">
    <property type="nucleotide sequence ID" value="NZ_MUXT01000001.1"/>
</dbReference>
<feature type="transmembrane region" description="Helical" evidence="8">
    <location>
        <begin position="76"/>
        <end position="96"/>
    </location>
</feature>
<evidence type="ECO:0000256" key="4">
    <source>
        <dbReference type="ARBA" id="ARBA00022475"/>
    </source>
</evidence>
<keyword evidence="3" id="KW-0813">Transport</keyword>
<reference evidence="9 10" key="1">
    <citation type="submission" date="2017-02" db="EMBL/GenBank/DDBJ databases">
        <title>Draft genome sequence of Moraxella canis CCUG 8415A type strain.</title>
        <authorList>
            <person name="Engstrom-Jakobsson H."/>
            <person name="Salva-Serra F."/>
            <person name="Thorell K."/>
            <person name="Gonzales-Siles L."/>
            <person name="Karlsson R."/>
            <person name="Boulund F."/>
            <person name="Engstrand L."/>
            <person name="Moore E."/>
        </authorList>
    </citation>
    <scope>NUCLEOTIDE SEQUENCE [LARGE SCALE GENOMIC DNA]</scope>
    <source>
        <strain evidence="9 10">CCUG 8415A</strain>
    </source>
</reference>
<evidence type="ECO:0000256" key="5">
    <source>
        <dbReference type="ARBA" id="ARBA00022692"/>
    </source>
</evidence>
<evidence type="ECO:0000256" key="1">
    <source>
        <dbReference type="ARBA" id="ARBA00004651"/>
    </source>
</evidence>